<evidence type="ECO:0000313" key="2">
    <source>
        <dbReference type="EMBL" id="KZT57474.1"/>
    </source>
</evidence>
<sequence>MSSDRTRRDGAPPPPPFQACTAPAQRCSYRPRATLPGRARGEQKAVEVGVKVDDLARDGVFGRRGKRRKGRVIAEGMHVRVLRLWEGGRLRIGLLDWREGLTRGVSREFTDRSSDLARDGTDGLLIIQVEWLHLAARLSRRSNCRWVFA</sequence>
<name>A0A165G185_9BASI</name>
<feature type="region of interest" description="Disordered" evidence="1">
    <location>
        <begin position="1"/>
        <end position="25"/>
    </location>
</feature>
<keyword evidence="3" id="KW-1185">Reference proteome</keyword>
<dbReference type="InParanoid" id="A0A165G185"/>
<protein>
    <submittedName>
        <fullName evidence="2">Uncharacterized protein</fullName>
    </submittedName>
</protein>
<gene>
    <name evidence="2" type="ORF">CALCODRAFT_281665</name>
</gene>
<evidence type="ECO:0000313" key="3">
    <source>
        <dbReference type="Proteomes" id="UP000076842"/>
    </source>
</evidence>
<accession>A0A165G185</accession>
<organism evidence="2 3">
    <name type="scientific">Calocera cornea HHB12733</name>
    <dbReference type="NCBI Taxonomy" id="1353952"/>
    <lineage>
        <taxon>Eukaryota</taxon>
        <taxon>Fungi</taxon>
        <taxon>Dikarya</taxon>
        <taxon>Basidiomycota</taxon>
        <taxon>Agaricomycotina</taxon>
        <taxon>Dacrymycetes</taxon>
        <taxon>Dacrymycetales</taxon>
        <taxon>Dacrymycetaceae</taxon>
        <taxon>Calocera</taxon>
    </lineage>
</organism>
<dbReference type="Proteomes" id="UP000076842">
    <property type="component" value="Unassembled WGS sequence"/>
</dbReference>
<dbReference type="AlphaFoldDB" id="A0A165G185"/>
<proteinExistence type="predicted"/>
<feature type="compositionally biased region" description="Basic and acidic residues" evidence="1">
    <location>
        <begin position="1"/>
        <end position="10"/>
    </location>
</feature>
<reference evidence="2 3" key="1">
    <citation type="journal article" date="2016" name="Mol. Biol. Evol.">
        <title>Comparative Genomics of Early-Diverging Mushroom-Forming Fungi Provides Insights into the Origins of Lignocellulose Decay Capabilities.</title>
        <authorList>
            <person name="Nagy L.G."/>
            <person name="Riley R."/>
            <person name="Tritt A."/>
            <person name="Adam C."/>
            <person name="Daum C."/>
            <person name="Floudas D."/>
            <person name="Sun H."/>
            <person name="Yadav J.S."/>
            <person name="Pangilinan J."/>
            <person name="Larsson K.H."/>
            <person name="Matsuura K."/>
            <person name="Barry K."/>
            <person name="Labutti K."/>
            <person name="Kuo R."/>
            <person name="Ohm R.A."/>
            <person name="Bhattacharya S.S."/>
            <person name="Shirouzu T."/>
            <person name="Yoshinaga Y."/>
            <person name="Martin F.M."/>
            <person name="Grigoriev I.V."/>
            <person name="Hibbett D.S."/>
        </authorList>
    </citation>
    <scope>NUCLEOTIDE SEQUENCE [LARGE SCALE GENOMIC DNA]</scope>
    <source>
        <strain evidence="2 3">HHB12733</strain>
    </source>
</reference>
<evidence type="ECO:0000256" key="1">
    <source>
        <dbReference type="SAM" id="MobiDB-lite"/>
    </source>
</evidence>
<dbReference type="EMBL" id="KV423963">
    <property type="protein sequence ID" value="KZT57474.1"/>
    <property type="molecule type" value="Genomic_DNA"/>
</dbReference>